<dbReference type="EMBL" id="CP019471">
    <property type="protein sequence ID" value="UQC73679.1"/>
    <property type="molecule type" value="Genomic_DNA"/>
</dbReference>
<dbReference type="AlphaFoldDB" id="A0A9Q8SAI9"/>
<keyword evidence="1" id="KW-1133">Transmembrane helix</keyword>
<protein>
    <submittedName>
        <fullName evidence="2">Uncharacterized protein</fullName>
    </submittedName>
</protein>
<proteinExistence type="predicted"/>
<dbReference type="KEGG" id="clup:CLUP02_00324"/>
<keyword evidence="1" id="KW-0812">Transmembrane</keyword>
<feature type="transmembrane region" description="Helical" evidence="1">
    <location>
        <begin position="123"/>
        <end position="145"/>
    </location>
</feature>
<evidence type="ECO:0000313" key="3">
    <source>
        <dbReference type="Proteomes" id="UP000830671"/>
    </source>
</evidence>
<gene>
    <name evidence="2" type="ORF">CLUP02_00324</name>
</gene>
<dbReference type="GeneID" id="73334386"/>
<dbReference type="Proteomes" id="UP000830671">
    <property type="component" value="Chromosome 1"/>
</dbReference>
<keyword evidence="1" id="KW-0472">Membrane</keyword>
<evidence type="ECO:0000313" key="2">
    <source>
        <dbReference type="EMBL" id="UQC73679.1"/>
    </source>
</evidence>
<name>A0A9Q8SAI9_9PEZI</name>
<organism evidence="2 3">
    <name type="scientific">Colletotrichum lupini</name>
    <dbReference type="NCBI Taxonomy" id="145971"/>
    <lineage>
        <taxon>Eukaryota</taxon>
        <taxon>Fungi</taxon>
        <taxon>Dikarya</taxon>
        <taxon>Ascomycota</taxon>
        <taxon>Pezizomycotina</taxon>
        <taxon>Sordariomycetes</taxon>
        <taxon>Hypocreomycetidae</taxon>
        <taxon>Glomerellales</taxon>
        <taxon>Glomerellaceae</taxon>
        <taxon>Colletotrichum</taxon>
        <taxon>Colletotrichum acutatum species complex</taxon>
    </lineage>
</organism>
<reference evidence="2" key="1">
    <citation type="journal article" date="2021" name="Mol. Plant Microbe Interact.">
        <title>Complete Genome Sequence of the Plant-Pathogenic Fungus Colletotrichum lupini.</title>
        <authorList>
            <person name="Baroncelli R."/>
            <person name="Pensec F."/>
            <person name="Da Lio D."/>
            <person name="Boufleur T."/>
            <person name="Vicente I."/>
            <person name="Sarrocco S."/>
            <person name="Picot A."/>
            <person name="Baraldi E."/>
            <person name="Sukno S."/>
            <person name="Thon M."/>
            <person name="Le Floch G."/>
        </authorList>
    </citation>
    <scope>NUCLEOTIDE SEQUENCE</scope>
    <source>
        <strain evidence="2">IMI 504893</strain>
    </source>
</reference>
<sequence length="153" mass="17895">MSPKEFQHIYYLSDWKSNSTSTYGRPRRGQLRALLPIIAACPTYGIADKNPNNPFDSTANQFRSRLRLLKAWMLALNRRYQGPLPTDTVPRIPKRCCRFDEMSNVREPFWGLYAREAVSFIRVTIYIFVSVVSSFAFCLCIDFQYDVLFLYIL</sequence>
<evidence type="ECO:0000256" key="1">
    <source>
        <dbReference type="SAM" id="Phobius"/>
    </source>
</evidence>
<keyword evidence="3" id="KW-1185">Reference proteome</keyword>
<accession>A0A9Q8SAI9</accession>
<dbReference type="RefSeq" id="XP_049135333.1">
    <property type="nucleotide sequence ID" value="XM_049279376.1"/>
</dbReference>